<dbReference type="InterPro" id="IPR013549">
    <property type="entry name" value="DUF1731"/>
</dbReference>
<dbReference type="AlphaFoldDB" id="A0A9D1TIM6"/>
<feature type="domain" description="NAD-dependent epimerase/dehydratase" evidence="2">
    <location>
        <begin position="3"/>
        <end position="213"/>
    </location>
</feature>
<dbReference type="PANTHER" id="PTHR11092">
    <property type="entry name" value="SUGAR NUCLEOTIDE EPIMERASE RELATED"/>
    <property type="match status" value="1"/>
</dbReference>
<dbReference type="Gene3D" id="3.40.50.720">
    <property type="entry name" value="NAD(P)-binding Rossmann-like Domain"/>
    <property type="match status" value="1"/>
</dbReference>
<dbReference type="InterPro" id="IPR001509">
    <property type="entry name" value="Epimerase_deHydtase"/>
</dbReference>
<protein>
    <submittedName>
        <fullName evidence="4">TIGR01777 family oxidoreductase</fullName>
    </submittedName>
</protein>
<feature type="domain" description="DUF1731" evidence="3">
    <location>
        <begin position="248"/>
        <end position="294"/>
    </location>
</feature>
<dbReference type="InterPro" id="IPR010099">
    <property type="entry name" value="SDR39U1"/>
</dbReference>
<reference evidence="4" key="2">
    <citation type="submission" date="2021-04" db="EMBL/GenBank/DDBJ databases">
        <authorList>
            <person name="Gilroy R."/>
        </authorList>
    </citation>
    <scope>NUCLEOTIDE SEQUENCE</scope>
    <source>
        <strain evidence="4">CHK169-2315</strain>
    </source>
</reference>
<evidence type="ECO:0000313" key="4">
    <source>
        <dbReference type="EMBL" id="HIV73541.1"/>
    </source>
</evidence>
<dbReference type="CDD" id="cd05242">
    <property type="entry name" value="SDR_a8"/>
    <property type="match status" value="1"/>
</dbReference>
<dbReference type="NCBIfam" id="TIGR01777">
    <property type="entry name" value="yfcH"/>
    <property type="match status" value="1"/>
</dbReference>
<proteinExistence type="inferred from homology"/>
<evidence type="ECO:0000259" key="2">
    <source>
        <dbReference type="Pfam" id="PF01370"/>
    </source>
</evidence>
<comment type="caution">
    <text evidence="4">The sequence shown here is derived from an EMBL/GenBank/DDBJ whole genome shotgun (WGS) entry which is preliminary data.</text>
</comment>
<name>A0A9D1TIM6_9BACI</name>
<dbReference type="Proteomes" id="UP000823937">
    <property type="component" value="Unassembled WGS sequence"/>
</dbReference>
<evidence type="ECO:0000256" key="1">
    <source>
        <dbReference type="ARBA" id="ARBA00009353"/>
    </source>
</evidence>
<dbReference type="EMBL" id="DXHX01000009">
    <property type="protein sequence ID" value="HIV73541.1"/>
    <property type="molecule type" value="Genomic_DNA"/>
</dbReference>
<evidence type="ECO:0000259" key="3">
    <source>
        <dbReference type="Pfam" id="PF08338"/>
    </source>
</evidence>
<reference evidence="4" key="1">
    <citation type="journal article" date="2021" name="PeerJ">
        <title>Extensive microbial diversity within the chicken gut microbiome revealed by metagenomics and culture.</title>
        <authorList>
            <person name="Gilroy R."/>
            <person name="Ravi A."/>
            <person name="Getino M."/>
            <person name="Pursley I."/>
            <person name="Horton D.L."/>
            <person name="Alikhan N.F."/>
            <person name="Baker D."/>
            <person name="Gharbi K."/>
            <person name="Hall N."/>
            <person name="Watson M."/>
            <person name="Adriaenssens E.M."/>
            <person name="Foster-Nyarko E."/>
            <person name="Jarju S."/>
            <person name="Secka A."/>
            <person name="Antonio M."/>
            <person name="Oren A."/>
            <person name="Chaudhuri R.R."/>
            <person name="La Ragione R."/>
            <person name="Hildebrand F."/>
            <person name="Pallen M.J."/>
        </authorList>
    </citation>
    <scope>NUCLEOTIDE SEQUENCE</scope>
    <source>
        <strain evidence="4">CHK169-2315</strain>
    </source>
</reference>
<comment type="similarity">
    <text evidence="1">Belongs to the NAD(P)-dependent epimerase/dehydratase family. SDR39U1 subfamily.</text>
</comment>
<organism evidence="4 5">
    <name type="scientific">Candidatus Pseudogracilibacillus intestinigallinarum</name>
    <dbReference type="NCBI Taxonomy" id="2838742"/>
    <lineage>
        <taxon>Bacteria</taxon>
        <taxon>Bacillati</taxon>
        <taxon>Bacillota</taxon>
        <taxon>Bacilli</taxon>
        <taxon>Bacillales</taxon>
        <taxon>Bacillaceae</taxon>
        <taxon>Pseudogracilibacillus</taxon>
    </lineage>
</organism>
<dbReference type="Pfam" id="PF08338">
    <property type="entry name" value="DUF1731"/>
    <property type="match status" value="1"/>
</dbReference>
<dbReference type="InterPro" id="IPR036291">
    <property type="entry name" value="NAD(P)-bd_dom_sf"/>
</dbReference>
<dbReference type="Pfam" id="PF01370">
    <property type="entry name" value="Epimerase"/>
    <property type="match status" value="1"/>
</dbReference>
<gene>
    <name evidence="4" type="ORF">H9895_00490</name>
</gene>
<evidence type="ECO:0000313" key="5">
    <source>
        <dbReference type="Proteomes" id="UP000823937"/>
    </source>
</evidence>
<accession>A0A9D1TIM6</accession>
<dbReference type="PANTHER" id="PTHR11092:SF0">
    <property type="entry name" value="EPIMERASE FAMILY PROTEIN SDR39U1"/>
    <property type="match status" value="1"/>
</dbReference>
<sequence length="297" mass="33468">MNILMTGGTGFIGSHFIQRLVAEGHHVYVLTRHPKKYKDTEHISYISFRYSMKKLPFIHAVINLAGESLFGFWTEEKKDKIVASRIAVTEKLTNMLMQMKEKPEVFISGSAIGFYGTAEDAIFTENTVRPSEDFLGEVTSKWERAAKVAEDLGVRTVFARFGVVLDKQDGALPQMARPIKLGVGGTIGSGEQWMSWIHINDCVNLLYFILKNDTMTGPVNITAPHPVRNKEFTASLASILKRPNLFTIPTPIIDKVVGEMGQLITEGQYVLPKKALEQNFIFHYEHVMDALENIYQK</sequence>
<dbReference type="SUPFAM" id="SSF51735">
    <property type="entry name" value="NAD(P)-binding Rossmann-fold domains"/>
    <property type="match status" value="1"/>
</dbReference>